<gene>
    <name evidence="2" type="ORF">AMECASPLE_005781</name>
</gene>
<protein>
    <submittedName>
        <fullName evidence="2">Uncharacterized protein</fullName>
    </submittedName>
</protein>
<keyword evidence="1" id="KW-0812">Transmembrane</keyword>
<name>A0ABV1A6C3_9TELE</name>
<evidence type="ECO:0000313" key="2">
    <source>
        <dbReference type="EMBL" id="MEQ2313811.1"/>
    </source>
</evidence>
<reference evidence="2 3" key="1">
    <citation type="submission" date="2021-06" db="EMBL/GenBank/DDBJ databases">
        <authorList>
            <person name="Palmer J.M."/>
        </authorList>
    </citation>
    <scope>NUCLEOTIDE SEQUENCE [LARGE SCALE GENOMIC DNA]</scope>
    <source>
        <strain evidence="2 3">AS_MEX2019</strain>
        <tissue evidence="2">Muscle</tissue>
    </source>
</reference>
<dbReference type="Proteomes" id="UP001469553">
    <property type="component" value="Unassembled WGS sequence"/>
</dbReference>
<keyword evidence="1" id="KW-1133">Transmembrane helix</keyword>
<keyword evidence="3" id="KW-1185">Reference proteome</keyword>
<feature type="transmembrane region" description="Helical" evidence="1">
    <location>
        <begin position="32"/>
        <end position="53"/>
    </location>
</feature>
<evidence type="ECO:0000313" key="3">
    <source>
        <dbReference type="Proteomes" id="UP001469553"/>
    </source>
</evidence>
<sequence>MLDIYDTNYTGASKIQRCPLKMVFGEGKEDNLFYVFNLLKGVAVVPAMVHVLYGTDLLRICPRSRGAGCVGSAEILAAHFLTLDLYKSWIEGSSALMILSADLIVRCSLDLSYLVDEPNHTEMDEDRTD</sequence>
<dbReference type="EMBL" id="JAHRIP010084909">
    <property type="protein sequence ID" value="MEQ2313811.1"/>
    <property type="molecule type" value="Genomic_DNA"/>
</dbReference>
<accession>A0ABV1A6C3</accession>
<comment type="caution">
    <text evidence="2">The sequence shown here is derived from an EMBL/GenBank/DDBJ whole genome shotgun (WGS) entry which is preliminary data.</text>
</comment>
<keyword evidence="1" id="KW-0472">Membrane</keyword>
<evidence type="ECO:0000256" key="1">
    <source>
        <dbReference type="SAM" id="Phobius"/>
    </source>
</evidence>
<proteinExistence type="predicted"/>
<organism evidence="2 3">
    <name type="scientific">Ameca splendens</name>
    <dbReference type="NCBI Taxonomy" id="208324"/>
    <lineage>
        <taxon>Eukaryota</taxon>
        <taxon>Metazoa</taxon>
        <taxon>Chordata</taxon>
        <taxon>Craniata</taxon>
        <taxon>Vertebrata</taxon>
        <taxon>Euteleostomi</taxon>
        <taxon>Actinopterygii</taxon>
        <taxon>Neopterygii</taxon>
        <taxon>Teleostei</taxon>
        <taxon>Neoteleostei</taxon>
        <taxon>Acanthomorphata</taxon>
        <taxon>Ovalentaria</taxon>
        <taxon>Atherinomorphae</taxon>
        <taxon>Cyprinodontiformes</taxon>
        <taxon>Goodeidae</taxon>
        <taxon>Ameca</taxon>
    </lineage>
</organism>